<sequence>MPHLRIHTNITRSKIPRGIGKELCTVIAESLGKPVEVCSALINPDQLLSWGGNDGEEPCAQVVLMSVGRMGPEEKSDTLKLSRTKFNPVLGSLQLRCVFISKMLKILKWDIMALLFKIFQMPHLKIDTNVPRSKIPAGLEKELCKVIADSLGKPLNYCCVTINPDQVMSFGGDDEPCGQAILMSIGQLGVAENKKHSKAVFEKVQAGLGISKTKMYIHFQDAKSADVGYNGTTFHDIFG</sequence>
<comment type="catalytic activity">
    <reaction evidence="7">
        <text>L-dopachrome = 5,6-dihydroxyindole-2-carboxylate</text>
        <dbReference type="Rhea" id="RHEA:13041"/>
        <dbReference type="ChEBI" id="CHEBI:16875"/>
        <dbReference type="ChEBI" id="CHEBI:57509"/>
        <dbReference type="EC" id="5.3.3.12"/>
    </reaction>
</comment>
<organism evidence="13 14">
    <name type="scientific">Orchesella cincta</name>
    <name type="common">Springtail</name>
    <name type="synonym">Podura cincta</name>
    <dbReference type="NCBI Taxonomy" id="48709"/>
    <lineage>
        <taxon>Eukaryota</taxon>
        <taxon>Metazoa</taxon>
        <taxon>Ecdysozoa</taxon>
        <taxon>Arthropoda</taxon>
        <taxon>Hexapoda</taxon>
        <taxon>Collembola</taxon>
        <taxon>Entomobryomorpha</taxon>
        <taxon>Entomobryoidea</taxon>
        <taxon>Orchesellidae</taxon>
        <taxon>Orchesellinae</taxon>
        <taxon>Orchesella</taxon>
    </lineage>
</organism>
<dbReference type="GO" id="GO:0005615">
    <property type="term" value="C:extracellular space"/>
    <property type="evidence" value="ECO:0007669"/>
    <property type="project" value="UniProtKB-KW"/>
</dbReference>
<dbReference type="InterPro" id="IPR014347">
    <property type="entry name" value="Tautomerase/MIF_sf"/>
</dbReference>
<evidence type="ECO:0000256" key="11">
    <source>
        <dbReference type="ARBA" id="ARBA00041912"/>
    </source>
</evidence>
<dbReference type="OMA" id="PEQYVMV"/>
<evidence type="ECO:0000256" key="6">
    <source>
        <dbReference type="ARBA" id="ARBA00036735"/>
    </source>
</evidence>
<dbReference type="Pfam" id="PF01187">
    <property type="entry name" value="MIF"/>
    <property type="match status" value="2"/>
</dbReference>
<dbReference type="PANTHER" id="PTHR11954">
    <property type="entry name" value="D-DOPACHROME DECARBOXYLASE"/>
    <property type="match status" value="1"/>
</dbReference>
<evidence type="ECO:0000256" key="10">
    <source>
        <dbReference type="ARBA" id="ARBA00041631"/>
    </source>
</evidence>
<evidence type="ECO:0000256" key="3">
    <source>
        <dbReference type="ARBA" id="ARBA00022514"/>
    </source>
</evidence>
<evidence type="ECO:0000256" key="9">
    <source>
        <dbReference type="ARBA" id="ARBA00039086"/>
    </source>
</evidence>
<evidence type="ECO:0000313" key="13">
    <source>
        <dbReference type="EMBL" id="ODM92507.1"/>
    </source>
</evidence>
<evidence type="ECO:0000256" key="8">
    <source>
        <dbReference type="ARBA" id="ARBA00038932"/>
    </source>
</evidence>
<gene>
    <name evidence="13" type="ORF">Ocin01_14169</name>
</gene>
<dbReference type="STRING" id="48709.A0A1D2MHM7"/>
<dbReference type="Gene3D" id="3.30.429.10">
    <property type="entry name" value="Macrophage Migration Inhibitory Factor"/>
    <property type="match status" value="2"/>
</dbReference>
<reference evidence="13 14" key="1">
    <citation type="journal article" date="2016" name="Genome Biol. Evol.">
        <title>Gene Family Evolution Reflects Adaptation to Soil Environmental Stressors in the Genome of the Collembolan Orchesella cincta.</title>
        <authorList>
            <person name="Faddeeva-Vakhrusheva A."/>
            <person name="Derks M.F."/>
            <person name="Anvar S.Y."/>
            <person name="Agamennone V."/>
            <person name="Suring W."/>
            <person name="Smit S."/>
            <person name="van Straalen N.M."/>
            <person name="Roelofs D."/>
        </authorList>
    </citation>
    <scope>NUCLEOTIDE SEQUENCE [LARGE SCALE GENOMIC DNA]</scope>
    <source>
        <tissue evidence="13">Mixed pool</tissue>
    </source>
</reference>
<dbReference type="GO" id="GO:0005125">
    <property type="term" value="F:cytokine activity"/>
    <property type="evidence" value="ECO:0007669"/>
    <property type="project" value="UniProtKB-KW"/>
</dbReference>
<dbReference type="EC" id="5.3.2.1" evidence="9"/>
<dbReference type="PANTHER" id="PTHR11954:SF6">
    <property type="entry name" value="MACROPHAGE MIGRATION INHIBITORY FACTOR"/>
    <property type="match status" value="1"/>
</dbReference>
<comment type="similarity">
    <text evidence="2">Belongs to the MIF family.</text>
</comment>
<evidence type="ECO:0000256" key="7">
    <source>
        <dbReference type="ARBA" id="ARBA00036823"/>
    </source>
</evidence>
<protein>
    <recommendedName>
        <fullName evidence="12">L-dopachrome isomerase</fullName>
        <ecNumber evidence="9">5.3.2.1</ecNumber>
        <ecNumber evidence="8">5.3.3.12</ecNumber>
    </recommendedName>
    <alternativeName>
        <fullName evidence="10">L-dopachrome tautomerase</fullName>
    </alternativeName>
    <alternativeName>
        <fullName evidence="11">Phenylpyruvate tautomerase</fullName>
    </alternativeName>
</protein>
<keyword evidence="3" id="KW-0202">Cytokine</keyword>
<dbReference type="AlphaFoldDB" id="A0A1D2MHM7"/>
<proteinExistence type="inferred from homology"/>
<evidence type="ECO:0000256" key="12">
    <source>
        <dbReference type="ARBA" id="ARBA00042730"/>
    </source>
</evidence>
<dbReference type="GO" id="GO:0050178">
    <property type="term" value="F:phenylpyruvate tautomerase activity"/>
    <property type="evidence" value="ECO:0007669"/>
    <property type="project" value="UniProtKB-EC"/>
</dbReference>
<keyword evidence="4" id="KW-0964">Secreted</keyword>
<dbReference type="GO" id="GO:0004167">
    <property type="term" value="F:dopachrome isomerase activity"/>
    <property type="evidence" value="ECO:0007669"/>
    <property type="project" value="UniProtKB-EC"/>
</dbReference>
<dbReference type="EC" id="5.3.3.12" evidence="8"/>
<comment type="caution">
    <text evidence="13">The sequence shown here is derived from an EMBL/GenBank/DDBJ whole genome shotgun (WGS) entry which is preliminary data.</text>
</comment>
<evidence type="ECO:0000256" key="2">
    <source>
        <dbReference type="ARBA" id="ARBA00005851"/>
    </source>
</evidence>
<comment type="subcellular location">
    <subcellularLocation>
        <location evidence="1">Secreted</location>
    </subcellularLocation>
</comment>
<dbReference type="SUPFAM" id="SSF55331">
    <property type="entry name" value="Tautomerase/MIF"/>
    <property type="match status" value="2"/>
</dbReference>
<evidence type="ECO:0000256" key="1">
    <source>
        <dbReference type="ARBA" id="ARBA00004613"/>
    </source>
</evidence>
<dbReference type="Proteomes" id="UP000094527">
    <property type="component" value="Unassembled WGS sequence"/>
</dbReference>
<name>A0A1D2MHM7_ORCCI</name>
<keyword evidence="14" id="KW-1185">Reference proteome</keyword>
<dbReference type="OrthoDB" id="255819at2759"/>
<comment type="catalytic activity">
    <reaction evidence="6">
        <text>3-phenylpyruvate = enol-phenylpyruvate</text>
        <dbReference type="Rhea" id="RHEA:17097"/>
        <dbReference type="ChEBI" id="CHEBI:16815"/>
        <dbReference type="ChEBI" id="CHEBI:18005"/>
        <dbReference type="EC" id="5.3.2.1"/>
    </reaction>
</comment>
<evidence type="ECO:0000313" key="14">
    <source>
        <dbReference type="Proteomes" id="UP000094527"/>
    </source>
</evidence>
<accession>A0A1D2MHM7</accession>
<keyword evidence="5" id="KW-0413">Isomerase</keyword>
<dbReference type="InterPro" id="IPR001398">
    <property type="entry name" value="Macrophage_inhib_fac"/>
</dbReference>
<evidence type="ECO:0000256" key="5">
    <source>
        <dbReference type="ARBA" id="ARBA00023235"/>
    </source>
</evidence>
<dbReference type="EMBL" id="LJIJ01001212">
    <property type="protein sequence ID" value="ODM92507.1"/>
    <property type="molecule type" value="Genomic_DNA"/>
</dbReference>
<evidence type="ECO:0000256" key="4">
    <source>
        <dbReference type="ARBA" id="ARBA00022525"/>
    </source>
</evidence>